<sequence>MARKKGGWKKRAELGKVGVDEFLYISVAMRELLVRHPWLRALLQEISLNQVKVAPTVHTVLSEMWKSSRRSTCGCARSSSNSRNIT</sequence>
<accession>A0A9W7KXG2</accession>
<keyword evidence="2" id="KW-1185">Reference proteome</keyword>
<comment type="caution">
    <text evidence="1">The sequence shown here is derived from an EMBL/GenBank/DDBJ whole genome shotgun (WGS) entry which is preliminary data.</text>
</comment>
<dbReference type="Proteomes" id="UP001165122">
    <property type="component" value="Unassembled WGS sequence"/>
</dbReference>
<dbReference type="AlphaFoldDB" id="A0A9W7KXG2"/>
<reference evidence="2" key="1">
    <citation type="journal article" date="2023" name="Commun. Biol.">
        <title>Genome analysis of Parmales, the sister group of diatoms, reveals the evolutionary specialization of diatoms from phago-mixotrophs to photoautotrophs.</title>
        <authorList>
            <person name="Ban H."/>
            <person name="Sato S."/>
            <person name="Yoshikawa S."/>
            <person name="Yamada K."/>
            <person name="Nakamura Y."/>
            <person name="Ichinomiya M."/>
            <person name="Sato N."/>
            <person name="Blanc-Mathieu R."/>
            <person name="Endo H."/>
            <person name="Kuwata A."/>
            <person name="Ogata H."/>
        </authorList>
    </citation>
    <scope>NUCLEOTIDE SEQUENCE [LARGE SCALE GENOMIC DNA]</scope>
    <source>
        <strain evidence="2">NIES 3700</strain>
    </source>
</reference>
<name>A0A9W7KXG2_9STRA</name>
<evidence type="ECO:0000313" key="2">
    <source>
        <dbReference type="Proteomes" id="UP001165122"/>
    </source>
</evidence>
<protein>
    <submittedName>
        <fullName evidence="1">Uncharacterized protein</fullName>
    </submittedName>
</protein>
<organism evidence="1 2">
    <name type="scientific">Triparma laevis f. longispina</name>
    <dbReference type="NCBI Taxonomy" id="1714387"/>
    <lineage>
        <taxon>Eukaryota</taxon>
        <taxon>Sar</taxon>
        <taxon>Stramenopiles</taxon>
        <taxon>Ochrophyta</taxon>
        <taxon>Bolidophyceae</taxon>
        <taxon>Parmales</taxon>
        <taxon>Triparmaceae</taxon>
        <taxon>Triparma</taxon>
    </lineage>
</organism>
<dbReference type="EMBL" id="BRXW01000230">
    <property type="protein sequence ID" value="GMI15378.1"/>
    <property type="molecule type" value="Genomic_DNA"/>
</dbReference>
<proteinExistence type="predicted"/>
<evidence type="ECO:0000313" key="1">
    <source>
        <dbReference type="EMBL" id="GMI15378.1"/>
    </source>
</evidence>
<gene>
    <name evidence="1" type="ORF">TrLO_g6720</name>
</gene>